<protein>
    <submittedName>
        <fullName evidence="4">Site-specific integrase</fullName>
    </submittedName>
</protein>
<accession>A0ABV1GGF6</accession>
<evidence type="ECO:0000313" key="5">
    <source>
        <dbReference type="Proteomes" id="UP001477672"/>
    </source>
</evidence>
<dbReference type="InterPro" id="IPR011010">
    <property type="entry name" value="DNA_brk_join_enz"/>
</dbReference>
<evidence type="ECO:0000256" key="1">
    <source>
        <dbReference type="ARBA" id="ARBA00023172"/>
    </source>
</evidence>
<keyword evidence="1" id="KW-0233">DNA recombination</keyword>
<reference evidence="4 5" key="1">
    <citation type="submission" date="2024-03" db="EMBL/GenBank/DDBJ databases">
        <title>Human intestinal bacterial collection.</title>
        <authorList>
            <person name="Pauvert C."/>
            <person name="Hitch T.C.A."/>
            <person name="Clavel T."/>
        </authorList>
    </citation>
    <scope>NUCLEOTIDE SEQUENCE [LARGE SCALE GENOMIC DNA]</scope>
    <source>
        <strain evidence="4 5">CLA-JM-H11</strain>
    </source>
</reference>
<keyword evidence="5" id="KW-1185">Reference proteome</keyword>
<proteinExistence type="predicted"/>
<dbReference type="SUPFAM" id="SSF56349">
    <property type="entry name" value="DNA breaking-rejoining enzymes"/>
    <property type="match status" value="1"/>
</dbReference>
<feature type="coiled-coil region" evidence="2">
    <location>
        <begin position="61"/>
        <end position="88"/>
    </location>
</feature>
<dbReference type="InterPro" id="IPR050090">
    <property type="entry name" value="Tyrosine_recombinase_XerCD"/>
</dbReference>
<dbReference type="Pfam" id="PF00589">
    <property type="entry name" value="Phage_integrase"/>
    <property type="match status" value="1"/>
</dbReference>
<dbReference type="InterPro" id="IPR013762">
    <property type="entry name" value="Integrase-like_cat_sf"/>
</dbReference>
<feature type="domain" description="Tyr recombinase" evidence="3">
    <location>
        <begin position="1"/>
        <end position="192"/>
    </location>
</feature>
<dbReference type="InterPro" id="IPR002104">
    <property type="entry name" value="Integrase_catalytic"/>
</dbReference>
<organism evidence="4 5">
    <name type="scientific">Ruthenibacterium intestinale</name>
    <dbReference type="NCBI Taxonomy" id="3133163"/>
    <lineage>
        <taxon>Bacteria</taxon>
        <taxon>Bacillati</taxon>
        <taxon>Bacillota</taxon>
        <taxon>Clostridia</taxon>
        <taxon>Eubacteriales</taxon>
        <taxon>Oscillospiraceae</taxon>
        <taxon>Ruthenibacterium</taxon>
    </lineage>
</organism>
<keyword evidence="2" id="KW-0175">Coiled coil</keyword>
<comment type="caution">
    <text evidence="4">The sequence shown here is derived from an EMBL/GenBank/DDBJ whole genome shotgun (WGS) entry which is preliminary data.</text>
</comment>
<evidence type="ECO:0000313" key="4">
    <source>
        <dbReference type="EMBL" id="MEQ2520844.1"/>
    </source>
</evidence>
<evidence type="ECO:0000259" key="3">
    <source>
        <dbReference type="PROSITE" id="PS51898"/>
    </source>
</evidence>
<dbReference type="PROSITE" id="PS51898">
    <property type="entry name" value="TYR_RECOMBINASE"/>
    <property type="match status" value="1"/>
</dbReference>
<dbReference type="Proteomes" id="UP001477672">
    <property type="component" value="Unassembled WGS sequence"/>
</dbReference>
<evidence type="ECO:0000256" key="2">
    <source>
        <dbReference type="SAM" id="Coils"/>
    </source>
</evidence>
<sequence>MFMLQIATGLRPGEALGLTWDNVDFENKILHITKAVRRERDENDISHMVFAPTKTKRSRDMELLDEAIEILKRQRELQNAEKKRLGNAYTDLNLIFATKTGQILERPHVAQTLALIRKQMRIIRAEELHKDISEVEEPNFTLHSLRHTFATRALEQDIPLKVVSDWLGHTTIRITGDIYSHALPAKRRNSIQRLTGITTDHYKNGQNRGQVQNDE</sequence>
<dbReference type="EMBL" id="JBBMFA010000097">
    <property type="protein sequence ID" value="MEQ2520844.1"/>
    <property type="molecule type" value="Genomic_DNA"/>
</dbReference>
<dbReference type="CDD" id="cd01189">
    <property type="entry name" value="INT_ICEBs1_C_like"/>
    <property type="match status" value="1"/>
</dbReference>
<gene>
    <name evidence="4" type="ORF">WMO24_10450</name>
</gene>
<name>A0ABV1GGF6_9FIRM</name>
<dbReference type="PANTHER" id="PTHR30349">
    <property type="entry name" value="PHAGE INTEGRASE-RELATED"/>
    <property type="match status" value="1"/>
</dbReference>
<dbReference type="PANTHER" id="PTHR30349:SF91">
    <property type="entry name" value="INTA PROTEIN"/>
    <property type="match status" value="1"/>
</dbReference>
<dbReference type="RefSeq" id="WP_349216398.1">
    <property type="nucleotide sequence ID" value="NZ_JBBMFA010000097.1"/>
</dbReference>
<dbReference type="Gene3D" id="1.10.443.10">
    <property type="entry name" value="Intergrase catalytic core"/>
    <property type="match status" value="1"/>
</dbReference>